<feature type="transmembrane region" description="Helical" evidence="1">
    <location>
        <begin position="158"/>
        <end position="178"/>
    </location>
</feature>
<keyword evidence="1" id="KW-0472">Membrane</keyword>
<dbReference type="PANTHER" id="PTHR39430:SF1">
    <property type="entry name" value="PROTEASE"/>
    <property type="match status" value="1"/>
</dbReference>
<keyword evidence="1" id="KW-0812">Transmembrane</keyword>
<dbReference type="AlphaFoldDB" id="A0A5N0TDI8"/>
<organism evidence="3 4">
    <name type="scientific">Marinihelvus fidelis</name>
    <dbReference type="NCBI Taxonomy" id="2613842"/>
    <lineage>
        <taxon>Bacteria</taxon>
        <taxon>Pseudomonadati</taxon>
        <taxon>Pseudomonadota</taxon>
        <taxon>Gammaproteobacteria</taxon>
        <taxon>Chromatiales</taxon>
        <taxon>Wenzhouxiangellaceae</taxon>
        <taxon>Marinihelvus</taxon>
    </lineage>
</organism>
<name>A0A5N0TDI8_9GAMM</name>
<evidence type="ECO:0000313" key="4">
    <source>
        <dbReference type="Proteomes" id="UP000325372"/>
    </source>
</evidence>
<evidence type="ECO:0000313" key="3">
    <source>
        <dbReference type="EMBL" id="KAA9132534.1"/>
    </source>
</evidence>
<dbReference type="GO" id="GO:0008237">
    <property type="term" value="F:metallopeptidase activity"/>
    <property type="evidence" value="ECO:0007669"/>
    <property type="project" value="UniProtKB-KW"/>
</dbReference>
<proteinExistence type="predicted"/>
<feature type="transmembrane region" description="Helical" evidence="1">
    <location>
        <begin position="119"/>
        <end position="137"/>
    </location>
</feature>
<dbReference type="PANTHER" id="PTHR39430">
    <property type="entry name" value="MEMBRANE-ASSOCIATED PROTEASE-RELATED"/>
    <property type="match status" value="1"/>
</dbReference>
<dbReference type="Pfam" id="PF02517">
    <property type="entry name" value="Rce1-like"/>
    <property type="match status" value="1"/>
</dbReference>
<dbReference type="EMBL" id="VYXP01000003">
    <property type="protein sequence ID" value="KAA9132534.1"/>
    <property type="molecule type" value="Genomic_DNA"/>
</dbReference>
<reference evidence="3 4" key="1">
    <citation type="submission" date="2019-09" db="EMBL/GenBank/DDBJ databases">
        <title>Wenzhouxiangella sp. Genome sequencing and assembly.</title>
        <authorList>
            <person name="Zhang R."/>
        </authorList>
    </citation>
    <scope>NUCLEOTIDE SEQUENCE [LARGE SCALE GENOMIC DNA]</scope>
    <source>
        <strain evidence="3 4">W260</strain>
    </source>
</reference>
<gene>
    <name evidence="3" type="ORF">F3N42_04735</name>
</gene>
<keyword evidence="3" id="KW-0378">Hydrolase</keyword>
<feature type="transmembrane region" description="Helical" evidence="1">
    <location>
        <begin position="21"/>
        <end position="43"/>
    </location>
</feature>
<dbReference type="InterPro" id="IPR003675">
    <property type="entry name" value="Rce1/LyrA-like_dom"/>
</dbReference>
<dbReference type="GO" id="GO:0080120">
    <property type="term" value="P:CAAX-box protein maturation"/>
    <property type="evidence" value="ECO:0007669"/>
    <property type="project" value="UniProtKB-ARBA"/>
</dbReference>
<dbReference type="GO" id="GO:0004175">
    <property type="term" value="F:endopeptidase activity"/>
    <property type="evidence" value="ECO:0007669"/>
    <property type="project" value="UniProtKB-ARBA"/>
</dbReference>
<evidence type="ECO:0000259" key="2">
    <source>
        <dbReference type="Pfam" id="PF02517"/>
    </source>
</evidence>
<feature type="transmembrane region" description="Helical" evidence="1">
    <location>
        <begin position="89"/>
        <end position="113"/>
    </location>
</feature>
<feature type="transmembrane region" description="Helical" evidence="1">
    <location>
        <begin position="244"/>
        <end position="266"/>
    </location>
</feature>
<keyword evidence="3" id="KW-0645">Protease</keyword>
<feature type="transmembrane region" description="Helical" evidence="1">
    <location>
        <begin position="49"/>
        <end position="68"/>
    </location>
</feature>
<dbReference type="RefSeq" id="WP_150863244.1">
    <property type="nucleotide sequence ID" value="NZ_VYXP01000003.1"/>
</dbReference>
<keyword evidence="4" id="KW-1185">Reference proteome</keyword>
<comment type="caution">
    <text evidence="3">The sequence shown here is derived from an EMBL/GenBank/DDBJ whole genome shotgun (WGS) entry which is preliminary data.</text>
</comment>
<evidence type="ECO:0000256" key="1">
    <source>
        <dbReference type="SAM" id="Phobius"/>
    </source>
</evidence>
<dbReference type="GO" id="GO:0006508">
    <property type="term" value="P:proteolysis"/>
    <property type="evidence" value="ECO:0007669"/>
    <property type="project" value="UniProtKB-KW"/>
</dbReference>
<accession>A0A5N0TDI8</accession>
<keyword evidence="1" id="KW-1133">Transmembrane helix</keyword>
<protein>
    <submittedName>
        <fullName evidence="3">CPBP family intramembrane metalloprotease</fullName>
    </submittedName>
</protein>
<dbReference type="Proteomes" id="UP000325372">
    <property type="component" value="Unassembled WGS sequence"/>
</dbReference>
<sequence length="274" mass="29446">MTSPNEGITRSNRTSGLLPVLLFWAGYVAITLAVGFATALLIRSEVWQLTAWGFISSAGLIVLTRFFIKKDAPGGKDPGLAVSRAAWGNLSLGLLIGVVSFGVHVLIVSLFAGPVRFEVVPGVGAMVVIIFFARFLATSCMEEIGFRGYALQRLEEGMGTWWAVIVTAVVFGLSHLLYGWSLQTILLGVIPGGLLWGMSAVATRGIAMPIGLHAAWNFAGWSAGNRSEAGLLSMVIDDDALARTQMVGTISYLVIFVSLTMVFWIVHRRRSRGA</sequence>
<feature type="transmembrane region" description="Helical" evidence="1">
    <location>
        <begin position="184"/>
        <end position="201"/>
    </location>
</feature>
<keyword evidence="3" id="KW-0482">Metalloprotease</keyword>
<feature type="domain" description="CAAX prenyl protease 2/Lysostaphin resistance protein A-like" evidence="2">
    <location>
        <begin position="127"/>
        <end position="218"/>
    </location>
</feature>